<evidence type="ECO:0000256" key="11">
    <source>
        <dbReference type="ARBA" id="ARBA00048679"/>
    </source>
</evidence>
<evidence type="ECO:0000256" key="2">
    <source>
        <dbReference type="ARBA" id="ARBA00004574"/>
    </source>
</evidence>
<sequence>MNKRSYIKTAYLAAWSSRLSAERSKSFDQFTTALRDAIEGHQSLLNKAQIIHRDISENNIIITDPETAAGFSGMLIDLDLAVVDGERTGGRHMIGTMEFMAIDMLCGAEHT</sequence>
<evidence type="ECO:0000256" key="9">
    <source>
        <dbReference type="ARBA" id="ARBA00033194"/>
    </source>
</evidence>
<dbReference type="PROSITE" id="PS50011">
    <property type="entry name" value="PROTEIN_KINASE_DOM"/>
    <property type="match status" value="1"/>
</dbReference>
<gene>
    <name evidence="13" type="ORF">GJ744_008870</name>
</gene>
<dbReference type="EC" id="2.7.11.1" evidence="4"/>
<dbReference type="Pfam" id="PF17667">
    <property type="entry name" value="Pkinase_fungal"/>
    <property type="match status" value="1"/>
</dbReference>
<dbReference type="AlphaFoldDB" id="A0A8H7AV48"/>
<dbReference type="GO" id="GO:0005524">
    <property type="term" value="F:ATP binding"/>
    <property type="evidence" value="ECO:0007669"/>
    <property type="project" value="InterPro"/>
</dbReference>
<comment type="subcellular location">
    <subcellularLocation>
        <location evidence="2">Chromosome</location>
        <location evidence="2">Telomere</location>
    </subcellularLocation>
</comment>
<keyword evidence="7" id="KW-0779">Telomere</keyword>
<evidence type="ECO:0000313" key="13">
    <source>
        <dbReference type="EMBL" id="KAF7513576.1"/>
    </source>
</evidence>
<protein>
    <recommendedName>
        <fullName evidence="6">EKC/KEOPS complex subunit BUD32</fullName>
        <ecNumber evidence="4">2.7.11.1</ecNumber>
    </recommendedName>
    <alternativeName>
        <fullName evidence="8 9">Atypical Serine/threonine protein kinase BUD32</fullName>
    </alternativeName>
    <alternativeName>
        <fullName evidence="5">EKC/KEOPS complex subunit bud32</fullName>
    </alternativeName>
</protein>
<feature type="domain" description="Protein kinase" evidence="12">
    <location>
        <begin position="1"/>
        <end position="111"/>
    </location>
</feature>
<evidence type="ECO:0000313" key="14">
    <source>
        <dbReference type="Proteomes" id="UP000606974"/>
    </source>
</evidence>
<dbReference type="Gene3D" id="1.10.510.10">
    <property type="entry name" value="Transferase(Phosphotransferase) domain 1"/>
    <property type="match status" value="1"/>
</dbReference>
<evidence type="ECO:0000256" key="8">
    <source>
        <dbReference type="ARBA" id="ARBA00030980"/>
    </source>
</evidence>
<comment type="function">
    <text evidence="1">Component of the EKC/KEOPS complex that is required for the formation of a threonylcarbamoyl group on adenosine at position 37 (t(6)A37) in tRNAs that read codons beginning with adenine. The complex is probably involved in the transfer of the threonylcarbamoyl moiety of threonylcarbamoyl-AMP (TC-AMP) to the N6 group of A37. BUD32 has ATPase activity in the context of the EKC/KEOPS complex and likely plays a supporting role to the catalytic subunit KAE1. The EKC/KEOPS complex also promotes both telomere uncapping and telomere elongation. The complex is required for efficient recruitment of transcriptional coactivators.</text>
</comment>
<accession>A0A8H7AV48</accession>
<evidence type="ECO:0000256" key="6">
    <source>
        <dbReference type="ARBA" id="ARBA00019973"/>
    </source>
</evidence>
<dbReference type="InterPro" id="IPR011009">
    <property type="entry name" value="Kinase-like_dom_sf"/>
</dbReference>
<dbReference type="InterPro" id="IPR040976">
    <property type="entry name" value="Pkinase_fungal"/>
</dbReference>
<evidence type="ECO:0000256" key="4">
    <source>
        <dbReference type="ARBA" id="ARBA00012513"/>
    </source>
</evidence>
<comment type="catalytic activity">
    <reaction evidence="10">
        <text>L-threonyl-[protein] + ATP = O-phospho-L-threonyl-[protein] + ADP + H(+)</text>
        <dbReference type="Rhea" id="RHEA:46608"/>
        <dbReference type="Rhea" id="RHEA-COMP:11060"/>
        <dbReference type="Rhea" id="RHEA-COMP:11605"/>
        <dbReference type="ChEBI" id="CHEBI:15378"/>
        <dbReference type="ChEBI" id="CHEBI:30013"/>
        <dbReference type="ChEBI" id="CHEBI:30616"/>
        <dbReference type="ChEBI" id="CHEBI:61977"/>
        <dbReference type="ChEBI" id="CHEBI:456216"/>
        <dbReference type="EC" id="2.7.11.1"/>
    </reaction>
</comment>
<organism evidence="13 14">
    <name type="scientific">Endocarpon pusillum</name>
    <dbReference type="NCBI Taxonomy" id="364733"/>
    <lineage>
        <taxon>Eukaryota</taxon>
        <taxon>Fungi</taxon>
        <taxon>Dikarya</taxon>
        <taxon>Ascomycota</taxon>
        <taxon>Pezizomycotina</taxon>
        <taxon>Eurotiomycetes</taxon>
        <taxon>Chaetothyriomycetidae</taxon>
        <taxon>Verrucariales</taxon>
        <taxon>Verrucariaceae</taxon>
        <taxon>Endocarpon</taxon>
    </lineage>
</organism>
<keyword evidence="7" id="KW-0158">Chromosome</keyword>
<dbReference type="PANTHER" id="PTHR38248:SF2">
    <property type="entry name" value="FUNK1 11"/>
    <property type="match status" value="1"/>
</dbReference>
<evidence type="ECO:0000256" key="5">
    <source>
        <dbReference type="ARBA" id="ARBA00013948"/>
    </source>
</evidence>
<proteinExistence type="predicted"/>
<dbReference type="GO" id="GO:0000781">
    <property type="term" value="C:chromosome, telomeric region"/>
    <property type="evidence" value="ECO:0007669"/>
    <property type="project" value="UniProtKB-SubCell"/>
</dbReference>
<comment type="subunit">
    <text evidence="3">Component of the EKC/KEOPS complex composed of at least BUD32, CGI121, GON7, KAE1 and PCC1; the whole complex dimerizes.</text>
</comment>
<evidence type="ECO:0000259" key="12">
    <source>
        <dbReference type="PROSITE" id="PS50011"/>
    </source>
</evidence>
<name>A0A8H7AV48_9EURO</name>
<comment type="caution">
    <text evidence="13">The sequence shown here is derived from an EMBL/GenBank/DDBJ whole genome shotgun (WGS) entry which is preliminary data.</text>
</comment>
<dbReference type="PROSITE" id="PS00109">
    <property type="entry name" value="PROTEIN_KINASE_TYR"/>
    <property type="match status" value="1"/>
</dbReference>
<evidence type="ECO:0000256" key="1">
    <source>
        <dbReference type="ARBA" id="ARBA00003747"/>
    </source>
</evidence>
<dbReference type="PANTHER" id="PTHR38248">
    <property type="entry name" value="FUNK1 6"/>
    <property type="match status" value="1"/>
</dbReference>
<dbReference type="GO" id="GO:0004674">
    <property type="term" value="F:protein serine/threonine kinase activity"/>
    <property type="evidence" value="ECO:0007669"/>
    <property type="project" value="UniProtKB-EC"/>
</dbReference>
<evidence type="ECO:0000256" key="3">
    <source>
        <dbReference type="ARBA" id="ARBA00011534"/>
    </source>
</evidence>
<comment type="catalytic activity">
    <reaction evidence="11">
        <text>L-seryl-[protein] + ATP = O-phospho-L-seryl-[protein] + ADP + H(+)</text>
        <dbReference type="Rhea" id="RHEA:17989"/>
        <dbReference type="Rhea" id="RHEA-COMP:9863"/>
        <dbReference type="Rhea" id="RHEA-COMP:11604"/>
        <dbReference type="ChEBI" id="CHEBI:15378"/>
        <dbReference type="ChEBI" id="CHEBI:29999"/>
        <dbReference type="ChEBI" id="CHEBI:30616"/>
        <dbReference type="ChEBI" id="CHEBI:83421"/>
        <dbReference type="ChEBI" id="CHEBI:456216"/>
        <dbReference type="EC" id="2.7.11.1"/>
    </reaction>
</comment>
<dbReference type="SUPFAM" id="SSF56112">
    <property type="entry name" value="Protein kinase-like (PK-like)"/>
    <property type="match status" value="1"/>
</dbReference>
<dbReference type="OrthoDB" id="4187685at2759"/>
<dbReference type="Proteomes" id="UP000606974">
    <property type="component" value="Unassembled WGS sequence"/>
</dbReference>
<dbReference type="InterPro" id="IPR008266">
    <property type="entry name" value="Tyr_kinase_AS"/>
</dbReference>
<reference evidence="13" key="1">
    <citation type="submission" date="2020-02" db="EMBL/GenBank/DDBJ databases">
        <authorList>
            <person name="Palmer J.M."/>
        </authorList>
    </citation>
    <scope>NUCLEOTIDE SEQUENCE</scope>
    <source>
        <strain evidence="13">EPUS1.4</strain>
        <tissue evidence="13">Thallus</tissue>
    </source>
</reference>
<evidence type="ECO:0000256" key="7">
    <source>
        <dbReference type="ARBA" id="ARBA00022895"/>
    </source>
</evidence>
<dbReference type="InterPro" id="IPR000719">
    <property type="entry name" value="Prot_kinase_dom"/>
</dbReference>
<keyword evidence="14" id="KW-1185">Reference proteome</keyword>
<evidence type="ECO:0000256" key="10">
    <source>
        <dbReference type="ARBA" id="ARBA00047899"/>
    </source>
</evidence>
<dbReference type="EMBL" id="JAACFV010000005">
    <property type="protein sequence ID" value="KAF7513576.1"/>
    <property type="molecule type" value="Genomic_DNA"/>
</dbReference>